<keyword evidence="1" id="KW-0808">Transferase</keyword>
<gene>
    <name evidence="1" type="ORF">Sphch_2762</name>
</gene>
<dbReference type="SUPFAM" id="SSF53335">
    <property type="entry name" value="S-adenosyl-L-methionine-dependent methyltransferases"/>
    <property type="match status" value="1"/>
</dbReference>
<dbReference type="Pfam" id="PF13489">
    <property type="entry name" value="Methyltransf_23"/>
    <property type="match status" value="1"/>
</dbReference>
<dbReference type="Proteomes" id="UP000007150">
    <property type="component" value="Chromosome 1"/>
</dbReference>
<dbReference type="EMBL" id="CP002798">
    <property type="protein sequence ID" value="AEG50402.1"/>
    <property type="molecule type" value="Genomic_DNA"/>
</dbReference>
<evidence type="ECO:0000313" key="1">
    <source>
        <dbReference type="EMBL" id="AEG50402.1"/>
    </source>
</evidence>
<keyword evidence="2" id="KW-1185">Reference proteome</keyword>
<dbReference type="KEGG" id="sch:Sphch_2762"/>
<dbReference type="GO" id="GO:0008168">
    <property type="term" value="F:methyltransferase activity"/>
    <property type="evidence" value="ECO:0007669"/>
    <property type="project" value="UniProtKB-KW"/>
</dbReference>
<protein>
    <submittedName>
        <fullName evidence="1">Methyltransferase type 11</fullName>
    </submittedName>
</protein>
<dbReference type="Gene3D" id="3.40.50.150">
    <property type="entry name" value="Vaccinia Virus protein VP39"/>
    <property type="match status" value="1"/>
</dbReference>
<accession>F6F0T0</accession>
<organism evidence="1 2">
    <name type="scientific">Sphingobium chlorophenolicum L-1</name>
    <dbReference type="NCBI Taxonomy" id="690566"/>
    <lineage>
        <taxon>Bacteria</taxon>
        <taxon>Pseudomonadati</taxon>
        <taxon>Pseudomonadota</taxon>
        <taxon>Alphaproteobacteria</taxon>
        <taxon>Sphingomonadales</taxon>
        <taxon>Sphingomonadaceae</taxon>
        <taxon>Sphingobium</taxon>
    </lineage>
</organism>
<dbReference type="RefSeq" id="WP_013848638.1">
    <property type="nucleotide sequence ID" value="NC_015593.1"/>
</dbReference>
<reference evidence="1 2" key="1">
    <citation type="submission" date="2011-05" db="EMBL/GenBank/DDBJ databases">
        <title>Complete sequence of chromosome 1 of Sphingobium chlorophenolicum L-1.</title>
        <authorList>
            <consortium name="US DOE Joint Genome Institute"/>
            <person name="Lucas S."/>
            <person name="Han J."/>
            <person name="Lapidus A."/>
            <person name="Cheng J.-F."/>
            <person name="Goodwin L."/>
            <person name="Pitluck S."/>
            <person name="Peters L."/>
            <person name="Daligault H."/>
            <person name="Han C."/>
            <person name="Tapia R."/>
            <person name="Land M."/>
            <person name="Hauser L."/>
            <person name="Kyrpides N."/>
            <person name="Ivanova N."/>
            <person name="Pagani I."/>
            <person name="Turner P."/>
            <person name="Copley S."/>
            <person name="Woyke T."/>
        </authorList>
    </citation>
    <scope>NUCLEOTIDE SEQUENCE [LARGE SCALE GENOMIC DNA]</scope>
    <source>
        <strain evidence="1 2">L-1</strain>
    </source>
</reference>
<dbReference type="GO" id="GO:0032259">
    <property type="term" value="P:methylation"/>
    <property type="evidence" value="ECO:0007669"/>
    <property type="project" value="UniProtKB-KW"/>
</dbReference>
<dbReference type="CDD" id="cd02440">
    <property type="entry name" value="AdoMet_MTases"/>
    <property type="match status" value="1"/>
</dbReference>
<dbReference type="HOGENOM" id="CLU_921032_0_0_5"/>
<proteinExistence type="predicted"/>
<name>F6F0T0_SPHCR</name>
<dbReference type="STRING" id="690566.Sphch_2762"/>
<dbReference type="AlphaFoldDB" id="F6F0T0"/>
<keyword evidence="1" id="KW-0489">Methyltransferase</keyword>
<sequence length="302" mass="34055">MASPLPSQFDRCAVKNDTSCDFVSLGNFTDKSGKIGHVSVMQCRHCRHAISLPAIPDVAFLYDNRESQDFQPDTGGLTRWIKNIAFRSGARKLLKQLDISPNKLLDFGCGSGHFTRLIGDLLPDGDVIGSDFFDDPPKELTDRYYIPIAQLSSLESNFDVVIAMHVLEHDDDIATLLTRISRMVSSDGRLVIEVPNVDCLWAKLFGRHWDAWYLPYHRSHFSRASLIQFLEHEGLEILSVHAITVPTMGRTFANIFHSNNNFLWLLLGIAAHPLQWFGEKLTGHPSAIRVISTKKIVDEQRL</sequence>
<dbReference type="PANTHER" id="PTHR43861">
    <property type="entry name" value="TRANS-ACONITATE 2-METHYLTRANSFERASE-RELATED"/>
    <property type="match status" value="1"/>
</dbReference>
<dbReference type="InterPro" id="IPR029063">
    <property type="entry name" value="SAM-dependent_MTases_sf"/>
</dbReference>
<evidence type="ECO:0000313" key="2">
    <source>
        <dbReference type="Proteomes" id="UP000007150"/>
    </source>
</evidence>